<reference evidence="2 3" key="1">
    <citation type="submission" date="2018-06" db="EMBL/GenBank/DDBJ databases">
        <authorList>
            <consortium name="Pathogen Informatics"/>
            <person name="Doyle S."/>
        </authorList>
    </citation>
    <scope>NUCLEOTIDE SEQUENCE [LARGE SCALE GENOMIC DNA]</scope>
    <source>
        <strain evidence="2 3">NCTC13163</strain>
    </source>
</reference>
<protein>
    <submittedName>
        <fullName evidence="2">Uncharacterized protein</fullName>
    </submittedName>
</protein>
<evidence type="ECO:0000256" key="1">
    <source>
        <dbReference type="SAM" id="Phobius"/>
    </source>
</evidence>
<feature type="transmembrane region" description="Helical" evidence="1">
    <location>
        <begin position="81"/>
        <end position="107"/>
    </location>
</feature>
<accession>A0A377FXQ3</accession>
<organism evidence="2 3">
    <name type="scientific">Exiguobacterium aurantiacum</name>
    <dbReference type="NCBI Taxonomy" id="33987"/>
    <lineage>
        <taxon>Bacteria</taxon>
        <taxon>Bacillati</taxon>
        <taxon>Bacillota</taxon>
        <taxon>Bacilli</taxon>
        <taxon>Bacillales</taxon>
        <taxon>Bacillales Family XII. Incertae Sedis</taxon>
        <taxon>Exiguobacterium</taxon>
    </lineage>
</organism>
<sequence>MNGALFPRTSVGKWSILLIGLFLAMYVPFLLLDNFDTTFTSTLWSDTTAHMLRLSYMTTFSALGLGAFVTGWWAILKQKEYAVLVFFAAVLGSGLFVLLVMELVGILE</sequence>
<gene>
    <name evidence="2" type="ORF">NCTC13163_03015</name>
</gene>
<name>A0A377FXQ3_9BACL</name>
<feature type="transmembrane region" description="Helical" evidence="1">
    <location>
        <begin position="54"/>
        <end position="75"/>
    </location>
</feature>
<keyword evidence="1" id="KW-0812">Transmembrane</keyword>
<dbReference type="Proteomes" id="UP000254060">
    <property type="component" value="Unassembled WGS sequence"/>
</dbReference>
<dbReference type="RefSeq" id="WP_024371024.1">
    <property type="nucleotide sequence ID" value="NZ_UGGP01000001.1"/>
</dbReference>
<proteinExistence type="predicted"/>
<evidence type="ECO:0000313" key="3">
    <source>
        <dbReference type="Proteomes" id="UP000254060"/>
    </source>
</evidence>
<feature type="transmembrane region" description="Helical" evidence="1">
    <location>
        <begin position="14"/>
        <end position="33"/>
    </location>
</feature>
<keyword evidence="1" id="KW-1133">Transmembrane helix</keyword>
<dbReference type="OrthoDB" id="2355117at2"/>
<evidence type="ECO:0000313" key="2">
    <source>
        <dbReference type="EMBL" id="STO09577.1"/>
    </source>
</evidence>
<dbReference type="AlphaFoldDB" id="A0A377FXQ3"/>
<dbReference type="EMBL" id="UGGP01000001">
    <property type="protein sequence ID" value="STO09577.1"/>
    <property type="molecule type" value="Genomic_DNA"/>
</dbReference>
<keyword evidence="1" id="KW-0472">Membrane</keyword>